<feature type="chain" id="PRO_5028982965" evidence="1">
    <location>
        <begin position="22"/>
        <end position="269"/>
    </location>
</feature>
<reference evidence="2 3" key="1">
    <citation type="submission" date="2019-09" db="EMBL/GenBank/DDBJ databases">
        <title>Prevotella A2879 sp. nov., isolated from an abscess of a patient.</title>
        <authorList>
            <person name="Buhl M."/>
            <person name="Oberhettinger P."/>
        </authorList>
    </citation>
    <scope>NUCLEOTIDE SEQUENCE [LARGE SCALE GENOMIC DNA]</scope>
    <source>
        <strain evidence="2 3">A2879</strain>
    </source>
</reference>
<gene>
    <name evidence="2" type="ORF">F0475_01230</name>
</gene>
<organism evidence="2 3">
    <name type="scientific">Prevotella vespertina</name>
    <dbReference type="NCBI Taxonomy" id="2608404"/>
    <lineage>
        <taxon>Bacteria</taxon>
        <taxon>Pseudomonadati</taxon>
        <taxon>Bacteroidota</taxon>
        <taxon>Bacteroidia</taxon>
        <taxon>Bacteroidales</taxon>
        <taxon>Prevotellaceae</taxon>
        <taxon>Prevotella</taxon>
    </lineage>
</organism>
<dbReference type="RefSeq" id="WP_155715037.1">
    <property type="nucleotide sequence ID" value="NZ_VVIQ01000001.1"/>
</dbReference>
<keyword evidence="3" id="KW-1185">Reference proteome</keyword>
<evidence type="ECO:0000313" key="3">
    <source>
        <dbReference type="Proteomes" id="UP000482295"/>
    </source>
</evidence>
<feature type="signal peptide" evidence="1">
    <location>
        <begin position="1"/>
        <end position="21"/>
    </location>
</feature>
<dbReference type="Proteomes" id="UP000482295">
    <property type="component" value="Unassembled WGS sequence"/>
</dbReference>
<protein>
    <submittedName>
        <fullName evidence="2">DUF3108 domain-containing protein</fullName>
    </submittedName>
</protein>
<evidence type="ECO:0000313" key="2">
    <source>
        <dbReference type="EMBL" id="MUL26973.1"/>
    </source>
</evidence>
<evidence type="ECO:0000256" key="1">
    <source>
        <dbReference type="SAM" id="SignalP"/>
    </source>
</evidence>
<comment type="caution">
    <text evidence="2">The sequence shown here is derived from an EMBL/GenBank/DDBJ whole genome shotgun (WGS) entry which is preliminary data.</text>
</comment>
<name>A0A7C9LA06_9BACT</name>
<dbReference type="Pfam" id="PF11306">
    <property type="entry name" value="DUF3108"/>
    <property type="match status" value="1"/>
</dbReference>
<dbReference type="InterPro" id="IPR021457">
    <property type="entry name" value="DUF3108"/>
</dbReference>
<dbReference type="EMBL" id="VVIQ01000001">
    <property type="protein sequence ID" value="MUL26973.1"/>
    <property type="molecule type" value="Genomic_DNA"/>
</dbReference>
<keyword evidence="1" id="KW-0732">Signal</keyword>
<sequence>MKHFKIYIVCLLAVLSLHVSAQCTFRNTAFSSGEYLTYNLYYNWKFIWVKAGTASWYTVSSNYKGTPAYRASLTTRGNGKLDNYFVLRDTLLAYNSKQMAPLYYRKGAREGKRYTVDEIFYSYPNGKCHLRQHRINSEGKHKWIERTYDDCCFDMMSIFLRARSFNPESWKKGEVVNFPIVDGNSRDPARIIYNGKEDVKADNGHKYRCLKLTYWEYDDGKWRDIASFYVTDDKNHIPVRLDMRLKFGSAKAFLTSMKGINSPVTAEVK</sequence>
<dbReference type="AlphaFoldDB" id="A0A7C9LA06"/>
<accession>A0A7C9LA06</accession>
<proteinExistence type="predicted"/>